<keyword evidence="6 9" id="KW-0460">Magnesium</keyword>
<protein>
    <recommendedName>
        <fullName evidence="9">Phosphopantetheine adenylyltransferase</fullName>
        <ecNumber evidence="9">2.7.7.3</ecNumber>
    </recommendedName>
    <alternativeName>
        <fullName evidence="9">Dephospho-CoA pyrophosphorylase</fullName>
    </alternativeName>
    <alternativeName>
        <fullName evidence="9">Pantetheine-phosphate adenylyltransferase</fullName>
        <shortName evidence="9">PPAT</shortName>
    </alternativeName>
</protein>
<dbReference type="Proteomes" id="UP000772186">
    <property type="component" value="Unassembled WGS sequence"/>
</dbReference>
<proteinExistence type="inferred from homology"/>
<evidence type="ECO:0000256" key="1">
    <source>
        <dbReference type="ARBA" id="ARBA00022490"/>
    </source>
</evidence>
<dbReference type="EMBL" id="JAIQBY010000009">
    <property type="protein sequence ID" value="MBZ4195392.1"/>
    <property type="molecule type" value="Genomic_DNA"/>
</dbReference>
<dbReference type="GO" id="GO:0005524">
    <property type="term" value="F:ATP binding"/>
    <property type="evidence" value="ECO:0007669"/>
    <property type="project" value="UniProtKB-KW"/>
</dbReference>
<dbReference type="InterPro" id="IPR001980">
    <property type="entry name" value="PPAT"/>
</dbReference>
<evidence type="ECO:0000256" key="5">
    <source>
        <dbReference type="ARBA" id="ARBA00022840"/>
    </source>
</evidence>
<keyword evidence="7 9" id="KW-0173">Coenzyme A biosynthesis</keyword>
<evidence type="ECO:0000256" key="2">
    <source>
        <dbReference type="ARBA" id="ARBA00022679"/>
    </source>
</evidence>
<feature type="binding site" evidence="9">
    <location>
        <position position="13"/>
    </location>
    <ligand>
        <name>substrate</name>
    </ligand>
</feature>
<evidence type="ECO:0000256" key="3">
    <source>
        <dbReference type="ARBA" id="ARBA00022695"/>
    </source>
</evidence>
<dbReference type="AlphaFoldDB" id="A0A953T780"/>
<comment type="catalytic activity">
    <reaction evidence="8 9">
        <text>(R)-4'-phosphopantetheine + ATP + H(+) = 3'-dephospho-CoA + diphosphate</text>
        <dbReference type="Rhea" id="RHEA:19801"/>
        <dbReference type="ChEBI" id="CHEBI:15378"/>
        <dbReference type="ChEBI" id="CHEBI:30616"/>
        <dbReference type="ChEBI" id="CHEBI:33019"/>
        <dbReference type="ChEBI" id="CHEBI:57328"/>
        <dbReference type="ChEBI" id="CHEBI:61723"/>
        <dbReference type="EC" id="2.7.7.3"/>
    </reaction>
</comment>
<dbReference type="HAMAP" id="MF_00151">
    <property type="entry name" value="PPAT_bact"/>
    <property type="match status" value="1"/>
</dbReference>
<comment type="caution">
    <text evidence="9">Lacks conserved residue(s) required for the propagation of feature annotation.</text>
</comment>
<feature type="binding site" evidence="9">
    <location>
        <position position="45"/>
    </location>
    <ligand>
        <name>substrate</name>
    </ligand>
</feature>
<dbReference type="RefSeq" id="WP_223644570.1">
    <property type="nucleotide sequence ID" value="NZ_JAIQBY010000009.1"/>
</dbReference>
<accession>A0A953T780</accession>
<evidence type="ECO:0000313" key="11">
    <source>
        <dbReference type="EMBL" id="MBZ4195392.1"/>
    </source>
</evidence>
<evidence type="ECO:0000313" key="12">
    <source>
        <dbReference type="Proteomes" id="UP000772186"/>
    </source>
</evidence>
<dbReference type="PRINTS" id="PR01020">
    <property type="entry name" value="LPSBIOSNTHSS"/>
</dbReference>
<reference evidence="11 12" key="1">
    <citation type="submission" date="2021-09" db="EMBL/GenBank/DDBJ databases">
        <title>WGS of Mycoplasma sp. Zaradi2 strains.</title>
        <authorList>
            <person name="Spergser J."/>
        </authorList>
    </citation>
    <scope>NUCLEOTIDE SEQUENCE [LARGE SCALE GENOMIC DNA]</scope>
    <source>
        <strain evidence="11 12">1331</strain>
    </source>
</reference>
<keyword evidence="2 9" id="KW-0808">Transferase</keyword>
<comment type="function">
    <text evidence="9">Reversibly transfers an adenylyl group from ATP to 4'-phosphopantetheine, yielding dephospho-CoA (dPCoA) and pyrophosphate.</text>
</comment>
<comment type="cofactor">
    <cofactor evidence="9">
        <name>Mg(2+)</name>
        <dbReference type="ChEBI" id="CHEBI:18420"/>
    </cofactor>
</comment>
<keyword evidence="12" id="KW-1185">Reference proteome</keyword>
<evidence type="ECO:0000256" key="4">
    <source>
        <dbReference type="ARBA" id="ARBA00022741"/>
    </source>
</evidence>
<feature type="binding site" evidence="9">
    <location>
        <position position="78"/>
    </location>
    <ligand>
        <name>substrate</name>
    </ligand>
</feature>
<comment type="caution">
    <text evidence="11">The sequence shown here is derived from an EMBL/GenBank/DDBJ whole genome shotgun (WGS) entry which is preliminary data.</text>
</comment>
<evidence type="ECO:0000259" key="10">
    <source>
        <dbReference type="Pfam" id="PF01467"/>
    </source>
</evidence>
<feature type="binding site" evidence="9">
    <location>
        <begin position="13"/>
        <end position="14"/>
    </location>
    <ligand>
        <name>ATP</name>
        <dbReference type="ChEBI" id="CHEBI:30616"/>
    </ligand>
</feature>
<name>A0A953T780_9MOLU</name>
<dbReference type="InterPro" id="IPR004821">
    <property type="entry name" value="Cyt_trans-like"/>
</dbReference>
<dbReference type="PANTHER" id="PTHR21342">
    <property type="entry name" value="PHOSPHOPANTETHEINE ADENYLYLTRANSFERASE"/>
    <property type="match status" value="1"/>
</dbReference>
<evidence type="ECO:0000256" key="8">
    <source>
        <dbReference type="ARBA" id="ARBA00029346"/>
    </source>
</evidence>
<dbReference type="Pfam" id="PF01467">
    <property type="entry name" value="CTP_transf_like"/>
    <property type="match status" value="1"/>
</dbReference>
<feature type="binding site" evidence="9">
    <location>
        <position position="92"/>
    </location>
    <ligand>
        <name>substrate</name>
    </ligand>
</feature>
<comment type="subunit">
    <text evidence="9">Homohexamer.</text>
</comment>
<dbReference type="GO" id="GO:0005737">
    <property type="term" value="C:cytoplasm"/>
    <property type="evidence" value="ECO:0007669"/>
    <property type="project" value="UniProtKB-SubCell"/>
</dbReference>
<feature type="domain" description="Cytidyltransferase-like" evidence="10">
    <location>
        <begin position="9"/>
        <end position="138"/>
    </location>
</feature>
<organism evidence="11 12">
    <name type="scientific">Mycoplasma tauri</name>
    <dbReference type="NCBI Taxonomy" id="547987"/>
    <lineage>
        <taxon>Bacteria</taxon>
        <taxon>Bacillati</taxon>
        <taxon>Mycoplasmatota</taxon>
        <taxon>Mollicutes</taxon>
        <taxon>Mycoplasmataceae</taxon>
        <taxon>Mycoplasma</taxon>
    </lineage>
</organism>
<gene>
    <name evidence="9 11" type="primary">coaD</name>
    <name evidence="11" type="ORF">LAD73_01490</name>
</gene>
<feature type="site" description="Transition state stabilizer" evidence="9">
    <location>
        <position position="21"/>
    </location>
</feature>
<keyword evidence="4 9" id="KW-0547">Nucleotide-binding</keyword>
<evidence type="ECO:0000256" key="7">
    <source>
        <dbReference type="ARBA" id="ARBA00022993"/>
    </source>
</evidence>
<dbReference type="PANTHER" id="PTHR21342:SF1">
    <property type="entry name" value="PHOSPHOPANTETHEINE ADENYLYLTRANSFERASE"/>
    <property type="match status" value="1"/>
</dbReference>
<keyword evidence="1 9" id="KW-0963">Cytoplasm</keyword>
<feature type="binding site" evidence="9">
    <location>
        <position position="103"/>
    </location>
    <ligand>
        <name>ATP</name>
        <dbReference type="ChEBI" id="CHEBI:30616"/>
    </ligand>
</feature>
<dbReference type="GO" id="GO:0004595">
    <property type="term" value="F:pantetheine-phosphate adenylyltransferase activity"/>
    <property type="evidence" value="ECO:0007669"/>
    <property type="project" value="UniProtKB-UniRule"/>
</dbReference>
<evidence type="ECO:0000256" key="6">
    <source>
        <dbReference type="ARBA" id="ARBA00022842"/>
    </source>
</evidence>
<dbReference type="Gene3D" id="3.40.50.620">
    <property type="entry name" value="HUPs"/>
    <property type="match status" value="1"/>
</dbReference>
<comment type="similarity">
    <text evidence="9">Belongs to the bacterial CoaD family.</text>
</comment>
<keyword evidence="5 9" id="KW-0067">ATP-binding</keyword>
<dbReference type="NCBIfam" id="TIGR01510">
    <property type="entry name" value="coaD_prev_kdtB"/>
    <property type="match status" value="1"/>
</dbReference>
<feature type="binding site" evidence="9">
    <location>
        <begin position="128"/>
        <end position="134"/>
    </location>
    <ligand>
        <name>ATP</name>
        <dbReference type="ChEBI" id="CHEBI:30616"/>
    </ligand>
</feature>
<dbReference type="NCBIfam" id="TIGR00125">
    <property type="entry name" value="cyt_tran_rel"/>
    <property type="match status" value="1"/>
</dbReference>
<dbReference type="EC" id="2.7.7.3" evidence="9"/>
<comment type="subcellular location">
    <subcellularLocation>
        <location evidence="9">Cytoplasm</location>
    </subcellularLocation>
</comment>
<dbReference type="InterPro" id="IPR014729">
    <property type="entry name" value="Rossmann-like_a/b/a_fold"/>
</dbReference>
<sequence length="145" mass="16624">MNNNTKAAIYPGSFDPLHEGHIAIIEKALKLFDKIYIVVSINPDKNNLENIEVRYLEAKNKLSNLSSVEVILNKDDFIANIARKLNVNFILRSARNNDDYNYELILAAAHHSLNNDLETILIIPDYEMIEYSSTLVRHKEKLGKK</sequence>
<feature type="binding site" evidence="9">
    <location>
        <position position="21"/>
    </location>
    <ligand>
        <name>ATP</name>
        <dbReference type="ChEBI" id="CHEBI:30616"/>
    </ligand>
</feature>
<comment type="pathway">
    <text evidence="9">Cofactor biosynthesis; coenzyme A biosynthesis; CoA from (R)-pantothenate: step 4/5.</text>
</comment>
<dbReference type="GO" id="GO:0015937">
    <property type="term" value="P:coenzyme A biosynthetic process"/>
    <property type="evidence" value="ECO:0007669"/>
    <property type="project" value="UniProtKB-UniRule"/>
</dbReference>
<evidence type="ECO:0000256" key="9">
    <source>
        <dbReference type="HAMAP-Rule" id="MF_00151"/>
    </source>
</evidence>
<keyword evidence="3 9" id="KW-0548">Nucleotidyltransferase</keyword>
<dbReference type="SUPFAM" id="SSF52374">
    <property type="entry name" value="Nucleotidylyl transferase"/>
    <property type="match status" value="1"/>
</dbReference>